<gene>
    <name evidence="2" type="ORF">KY465_05555</name>
</gene>
<reference evidence="2" key="1">
    <citation type="submission" date="2021-07" db="EMBL/GenBank/DDBJ databases">
        <title>Pseudohoeflea marina sp. nov. a polyhydroxyalcanoate-producing bacterium.</title>
        <authorList>
            <person name="Zheng W."/>
            <person name="Yu S."/>
            <person name="Huang Y."/>
        </authorList>
    </citation>
    <scope>NUCLEOTIDE SEQUENCE</scope>
    <source>
        <strain evidence="2">DP4N28-3</strain>
    </source>
</reference>
<dbReference type="Proteomes" id="UP001430804">
    <property type="component" value="Unassembled WGS sequence"/>
</dbReference>
<dbReference type="PANTHER" id="PTHR30383:SF24">
    <property type="entry name" value="THIOESTERASE 1_PROTEASE 1_LYSOPHOSPHOLIPASE L1"/>
    <property type="match status" value="1"/>
</dbReference>
<proteinExistence type="predicted"/>
<evidence type="ECO:0000313" key="3">
    <source>
        <dbReference type="Proteomes" id="UP001430804"/>
    </source>
</evidence>
<dbReference type="InterPro" id="IPR051532">
    <property type="entry name" value="Ester_Hydrolysis_Enzymes"/>
</dbReference>
<keyword evidence="3" id="KW-1185">Reference proteome</keyword>
<dbReference type="InterPro" id="IPR013830">
    <property type="entry name" value="SGNH_hydro"/>
</dbReference>
<dbReference type="Pfam" id="PF13472">
    <property type="entry name" value="Lipase_GDSL_2"/>
    <property type="match status" value="1"/>
</dbReference>
<evidence type="ECO:0000259" key="1">
    <source>
        <dbReference type="Pfam" id="PF13472"/>
    </source>
</evidence>
<dbReference type="PANTHER" id="PTHR30383">
    <property type="entry name" value="THIOESTERASE 1/PROTEASE 1/LYSOPHOSPHOLIPASE L1"/>
    <property type="match status" value="1"/>
</dbReference>
<feature type="domain" description="SGNH hydrolase-type esterase" evidence="1">
    <location>
        <begin position="19"/>
        <end position="177"/>
    </location>
</feature>
<organism evidence="2 3">
    <name type="scientific">Pseudohoeflea coraliihabitans</name>
    <dbReference type="NCBI Taxonomy" id="2860393"/>
    <lineage>
        <taxon>Bacteria</taxon>
        <taxon>Pseudomonadati</taxon>
        <taxon>Pseudomonadota</taxon>
        <taxon>Alphaproteobacteria</taxon>
        <taxon>Hyphomicrobiales</taxon>
        <taxon>Rhizobiaceae</taxon>
        <taxon>Pseudohoeflea</taxon>
    </lineage>
</organism>
<comment type="caution">
    <text evidence="2">The sequence shown here is derived from an EMBL/GenBank/DDBJ whole genome shotgun (WGS) entry which is preliminary data.</text>
</comment>
<protein>
    <submittedName>
        <fullName evidence="2">Arylesterase</fullName>
    </submittedName>
</protein>
<accession>A0ABS6WLT2</accession>
<sequence length="212" mass="22421">MVLALSPAPLAAEPLRIVAFGDSLMAAYDLAKEEGFPARLEEALRAEGHDVEIVDAGVSGDTTSGGLARLDWSVPEGIDGVILELGANDALRGIDPAATRTNLEAIIARLKERDIGVLLAGMLAPPNMGAAYESDFNAIYPQLAEQSDLMLYPFFLDGVITHPDRLLADGMHPNPAGVAEMVRRFLPTASAFVEKLEAKPAAREADADETAG</sequence>
<dbReference type="CDD" id="cd01822">
    <property type="entry name" value="Lysophospholipase_L1_like"/>
    <property type="match status" value="1"/>
</dbReference>
<dbReference type="EMBL" id="JAHWQX010000001">
    <property type="protein sequence ID" value="MBW3096740.1"/>
    <property type="molecule type" value="Genomic_DNA"/>
</dbReference>
<evidence type="ECO:0000313" key="2">
    <source>
        <dbReference type="EMBL" id="MBW3096740.1"/>
    </source>
</evidence>
<name>A0ABS6WLT2_9HYPH</name>